<name>A0AAV2ILS0_LYMST</name>
<reference evidence="2 3" key="1">
    <citation type="submission" date="2024-04" db="EMBL/GenBank/DDBJ databases">
        <authorList>
            <consortium name="Genoscope - CEA"/>
            <person name="William W."/>
        </authorList>
    </citation>
    <scope>NUCLEOTIDE SEQUENCE [LARGE SCALE GENOMIC DNA]</scope>
</reference>
<evidence type="ECO:0000313" key="3">
    <source>
        <dbReference type="Proteomes" id="UP001497497"/>
    </source>
</evidence>
<proteinExistence type="predicted"/>
<dbReference type="EMBL" id="CAXITT010001160">
    <property type="protein sequence ID" value="CAL1548072.1"/>
    <property type="molecule type" value="Genomic_DNA"/>
</dbReference>
<sequence>MCIKGDCVKHKKAPQVDDNCVFGDSTGIVSNNMKCGEYIKFDAGGCYDDTVLAYCCDLCKKRYRGVKGCEYGDKISGCESGHCSVTSNIPICCRTCNPEAEKTDDPLSNLGRVTTGKQEQPQRPPGGNGTTQKNDNTRVVPVTKKHTRPSPKPPEGTTDLFRYMIYILPVVINIG</sequence>
<evidence type="ECO:0000313" key="2">
    <source>
        <dbReference type="EMBL" id="CAL1548072.1"/>
    </source>
</evidence>
<feature type="non-terminal residue" evidence="2">
    <location>
        <position position="175"/>
    </location>
</feature>
<gene>
    <name evidence="2" type="ORF">GSLYS_00021389001</name>
</gene>
<keyword evidence="3" id="KW-1185">Reference proteome</keyword>
<feature type="region of interest" description="Disordered" evidence="1">
    <location>
        <begin position="104"/>
        <end position="158"/>
    </location>
</feature>
<feature type="compositionally biased region" description="Polar residues" evidence="1">
    <location>
        <begin position="111"/>
        <end position="121"/>
    </location>
</feature>
<evidence type="ECO:0000256" key="1">
    <source>
        <dbReference type="SAM" id="MobiDB-lite"/>
    </source>
</evidence>
<protein>
    <submittedName>
        <fullName evidence="2">Uncharacterized protein</fullName>
    </submittedName>
</protein>
<dbReference type="AlphaFoldDB" id="A0AAV2ILS0"/>
<dbReference type="Proteomes" id="UP001497497">
    <property type="component" value="Unassembled WGS sequence"/>
</dbReference>
<accession>A0AAV2ILS0</accession>
<comment type="caution">
    <text evidence="2">The sequence shown here is derived from an EMBL/GenBank/DDBJ whole genome shotgun (WGS) entry which is preliminary data.</text>
</comment>
<organism evidence="2 3">
    <name type="scientific">Lymnaea stagnalis</name>
    <name type="common">Great pond snail</name>
    <name type="synonym">Helix stagnalis</name>
    <dbReference type="NCBI Taxonomy" id="6523"/>
    <lineage>
        <taxon>Eukaryota</taxon>
        <taxon>Metazoa</taxon>
        <taxon>Spiralia</taxon>
        <taxon>Lophotrochozoa</taxon>
        <taxon>Mollusca</taxon>
        <taxon>Gastropoda</taxon>
        <taxon>Heterobranchia</taxon>
        <taxon>Euthyneura</taxon>
        <taxon>Panpulmonata</taxon>
        <taxon>Hygrophila</taxon>
        <taxon>Lymnaeoidea</taxon>
        <taxon>Lymnaeidae</taxon>
        <taxon>Lymnaea</taxon>
    </lineage>
</organism>